<reference evidence="3 4" key="1">
    <citation type="submission" date="2014-01" db="EMBL/GenBank/DDBJ databases">
        <title>Genome sequence determination for a cystic fibrosis isolate, Inquilinus limosus.</title>
        <authorList>
            <person name="Pino M."/>
            <person name="Di Conza J."/>
            <person name="Gutkind G."/>
        </authorList>
    </citation>
    <scope>NUCLEOTIDE SEQUENCE [LARGE SCALE GENOMIC DNA]</scope>
    <source>
        <strain evidence="3 4">MP06</strain>
    </source>
</reference>
<evidence type="ECO:0000256" key="2">
    <source>
        <dbReference type="SAM" id="Phobius"/>
    </source>
</evidence>
<feature type="transmembrane region" description="Helical" evidence="2">
    <location>
        <begin position="134"/>
        <end position="154"/>
    </location>
</feature>
<evidence type="ECO:0000313" key="3">
    <source>
        <dbReference type="EMBL" id="KGM33618.1"/>
    </source>
</evidence>
<keyword evidence="2" id="KW-0472">Membrane</keyword>
<evidence type="ECO:0000313" key="4">
    <source>
        <dbReference type="Proteomes" id="UP000029995"/>
    </source>
</evidence>
<accession>A0A0A0D6W6</accession>
<name>A0A0A0D6W6_9PROT</name>
<feature type="region of interest" description="Disordered" evidence="1">
    <location>
        <begin position="1"/>
        <end position="23"/>
    </location>
</feature>
<organism evidence="3 4">
    <name type="scientific">Inquilinus limosus MP06</name>
    <dbReference type="NCBI Taxonomy" id="1398085"/>
    <lineage>
        <taxon>Bacteria</taxon>
        <taxon>Pseudomonadati</taxon>
        <taxon>Pseudomonadota</taxon>
        <taxon>Alphaproteobacteria</taxon>
        <taxon>Rhodospirillales</taxon>
        <taxon>Rhodospirillaceae</taxon>
        <taxon>Inquilinus</taxon>
    </lineage>
</organism>
<comment type="caution">
    <text evidence="3">The sequence shown here is derived from an EMBL/GenBank/DDBJ whole genome shotgun (WGS) entry which is preliminary data.</text>
</comment>
<feature type="transmembrane region" description="Helical" evidence="2">
    <location>
        <begin position="166"/>
        <end position="191"/>
    </location>
</feature>
<sequence>MHTRTIAEAPMASETASPGRGDVPAAARTMRRIVSIAWLAILLGFAMQGLVLSARVSAGGQVPGARFVADLVQGITWSVLVCFGVSMGTVLIKLRAALAGILAAVCTPVAIGAANAGQKVMAASLGAAGQPAALPLVVIAALKAVEYGLLGWALGRMVEREVRGAAPFLLAGAATGMVFGGAITVLTWQAIAAGGAVPELARIVGVGVNEMLFPVGCALVIFLGRFIRLPR</sequence>
<dbReference type="EMBL" id="JANX01000164">
    <property type="protein sequence ID" value="KGM33618.1"/>
    <property type="molecule type" value="Genomic_DNA"/>
</dbReference>
<gene>
    <name evidence="3" type="ORF">P409_14785</name>
</gene>
<keyword evidence="2" id="KW-0812">Transmembrane</keyword>
<evidence type="ECO:0000256" key="1">
    <source>
        <dbReference type="SAM" id="MobiDB-lite"/>
    </source>
</evidence>
<feature type="transmembrane region" description="Helical" evidence="2">
    <location>
        <begin position="97"/>
        <end position="114"/>
    </location>
</feature>
<proteinExistence type="predicted"/>
<feature type="transmembrane region" description="Helical" evidence="2">
    <location>
        <begin position="74"/>
        <end position="92"/>
    </location>
</feature>
<protein>
    <submittedName>
        <fullName evidence="3">Uncharacterized protein</fullName>
    </submittedName>
</protein>
<keyword evidence="2" id="KW-1133">Transmembrane helix</keyword>
<feature type="transmembrane region" description="Helical" evidence="2">
    <location>
        <begin position="36"/>
        <end position="54"/>
    </location>
</feature>
<dbReference type="Proteomes" id="UP000029995">
    <property type="component" value="Unassembled WGS sequence"/>
</dbReference>
<dbReference type="AlphaFoldDB" id="A0A0A0D6W6"/>
<feature type="transmembrane region" description="Helical" evidence="2">
    <location>
        <begin position="211"/>
        <end position="227"/>
    </location>
</feature>